<evidence type="ECO:0000256" key="1">
    <source>
        <dbReference type="SAM" id="MobiDB-lite"/>
    </source>
</evidence>
<feature type="compositionally biased region" description="Acidic residues" evidence="1">
    <location>
        <begin position="113"/>
        <end position="129"/>
    </location>
</feature>
<feature type="compositionally biased region" description="Polar residues" evidence="1">
    <location>
        <begin position="55"/>
        <end position="67"/>
    </location>
</feature>
<dbReference type="EMBL" id="MU843217">
    <property type="protein sequence ID" value="KAK2020559.1"/>
    <property type="molecule type" value="Genomic_DNA"/>
</dbReference>
<feature type="region of interest" description="Disordered" evidence="1">
    <location>
        <begin position="1"/>
        <end position="139"/>
    </location>
</feature>
<accession>A0AAD9H311</accession>
<proteinExistence type="predicted"/>
<keyword evidence="3" id="KW-1185">Reference proteome</keyword>
<feature type="compositionally biased region" description="Polar residues" evidence="1">
    <location>
        <begin position="91"/>
        <end position="107"/>
    </location>
</feature>
<feature type="compositionally biased region" description="Low complexity" evidence="1">
    <location>
        <begin position="68"/>
        <end position="90"/>
    </location>
</feature>
<evidence type="ECO:0000313" key="2">
    <source>
        <dbReference type="EMBL" id="KAK2020559.1"/>
    </source>
</evidence>
<name>A0AAD9H311_9PEZI</name>
<dbReference type="Proteomes" id="UP001232148">
    <property type="component" value="Unassembled WGS sequence"/>
</dbReference>
<feature type="region of interest" description="Disordered" evidence="1">
    <location>
        <begin position="274"/>
        <end position="300"/>
    </location>
</feature>
<sequence length="300" mass="32759">MAETTVVTDPKNLAPKPMSHTVVENGMPSPGTTPQPDMERVNADKVRREAIEAGATTQPIPEPSTSDGQAQATGQPQAQAPNQNQIPGQGSETNVVLPSIETGSAKASHQVDGDGDGDGDDDMTEDTDEDNRADPDEHQQRVIQLILDDNTQGLEKEMGLSEKGAEKASGEEKLDAIRKIAVLIHPKLIKGKPATEAWDKLKELGETKFTIHKEHLTGLEEWDGEDYVWSEFTAKKLPSPEALEIYKSITPFLAALLEDPENDIAHKELQDANGKLDSKYQIQTHKKALHTQKPERGSRA</sequence>
<dbReference type="AlphaFoldDB" id="A0AAD9H311"/>
<protein>
    <submittedName>
        <fullName evidence="2">Uncharacterized protein</fullName>
    </submittedName>
</protein>
<evidence type="ECO:0000313" key="3">
    <source>
        <dbReference type="Proteomes" id="UP001232148"/>
    </source>
</evidence>
<comment type="caution">
    <text evidence="2">The sequence shown here is derived from an EMBL/GenBank/DDBJ whole genome shotgun (WGS) entry which is preliminary data.</text>
</comment>
<gene>
    <name evidence="2" type="ORF">LX32DRAFT_699973</name>
</gene>
<reference evidence="2" key="1">
    <citation type="submission" date="2021-06" db="EMBL/GenBank/DDBJ databases">
        <title>Comparative genomics, transcriptomics and evolutionary studies reveal genomic signatures of adaptation to plant cell wall in hemibiotrophic fungi.</title>
        <authorList>
            <consortium name="DOE Joint Genome Institute"/>
            <person name="Baroncelli R."/>
            <person name="Diaz J.F."/>
            <person name="Benocci T."/>
            <person name="Peng M."/>
            <person name="Battaglia E."/>
            <person name="Haridas S."/>
            <person name="Andreopoulos W."/>
            <person name="Labutti K."/>
            <person name="Pangilinan J."/>
            <person name="Floch G.L."/>
            <person name="Makela M.R."/>
            <person name="Henrissat B."/>
            <person name="Grigoriev I.V."/>
            <person name="Crouch J.A."/>
            <person name="De Vries R.P."/>
            <person name="Sukno S.A."/>
            <person name="Thon M.R."/>
        </authorList>
    </citation>
    <scope>NUCLEOTIDE SEQUENCE</scope>
    <source>
        <strain evidence="2">MAFF235873</strain>
    </source>
</reference>
<feature type="compositionally biased region" description="Basic and acidic residues" evidence="1">
    <location>
        <begin position="130"/>
        <end position="139"/>
    </location>
</feature>
<organism evidence="2 3">
    <name type="scientific">Colletotrichum zoysiae</name>
    <dbReference type="NCBI Taxonomy" id="1216348"/>
    <lineage>
        <taxon>Eukaryota</taxon>
        <taxon>Fungi</taxon>
        <taxon>Dikarya</taxon>
        <taxon>Ascomycota</taxon>
        <taxon>Pezizomycotina</taxon>
        <taxon>Sordariomycetes</taxon>
        <taxon>Hypocreomycetidae</taxon>
        <taxon>Glomerellales</taxon>
        <taxon>Glomerellaceae</taxon>
        <taxon>Colletotrichum</taxon>
        <taxon>Colletotrichum graminicola species complex</taxon>
    </lineage>
</organism>
<feature type="compositionally biased region" description="Basic and acidic residues" evidence="1">
    <location>
        <begin position="37"/>
        <end position="51"/>
    </location>
</feature>